<evidence type="ECO:0000256" key="8">
    <source>
        <dbReference type="PROSITE-ProRule" id="PRU00221"/>
    </source>
</evidence>
<dbReference type="SMR" id="A0A024VBA0"/>
<feature type="repeat" description="WD" evidence="8">
    <location>
        <begin position="216"/>
        <end position="251"/>
    </location>
</feature>
<organism evidence="9 10">
    <name type="scientific">Plasmodium falciparum Vietnam Oak-Knoll</name>
    <name type="common">FVO</name>
    <dbReference type="NCBI Taxonomy" id="1036723"/>
    <lineage>
        <taxon>Eukaryota</taxon>
        <taxon>Sar</taxon>
        <taxon>Alveolata</taxon>
        <taxon>Apicomplexa</taxon>
        <taxon>Aconoidasida</taxon>
        <taxon>Haemosporida</taxon>
        <taxon>Plasmodiidae</taxon>
        <taxon>Plasmodium</taxon>
        <taxon>Plasmodium (Laverania)</taxon>
    </lineage>
</organism>
<dbReference type="InterPro" id="IPR015943">
    <property type="entry name" value="WD40/YVTN_repeat-like_dom_sf"/>
</dbReference>
<evidence type="ECO:0000313" key="9">
    <source>
        <dbReference type="EMBL" id="ETW19847.1"/>
    </source>
</evidence>
<keyword evidence="4" id="KW-0378">Hydrolase</keyword>
<keyword evidence="3" id="KW-0677">Repeat</keyword>
<dbReference type="EC" id="3.1.1.97" evidence="6"/>
<name>A0A024VBA0_PLAFA</name>
<proteinExistence type="inferred from homology"/>
<evidence type="ECO:0000256" key="7">
    <source>
        <dbReference type="ARBA" id="ARBA00047551"/>
    </source>
</evidence>
<dbReference type="AlphaFoldDB" id="A0A024VBA0"/>
<keyword evidence="2 8" id="KW-0853">WD repeat</keyword>
<dbReference type="PANTHER" id="PTHR46042">
    <property type="entry name" value="DIPHTHINE METHYLTRANSFERASE"/>
    <property type="match status" value="1"/>
</dbReference>
<dbReference type="InterPro" id="IPR052415">
    <property type="entry name" value="Diphthine_MTase"/>
</dbReference>
<feature type="repeat" description="WD" evidence="8">
    <location>
        <begin position="173"/>
        <end position="214"/>
    </location>
</feature>
<dbReference type="InterPro" id="IPR001680">
    <property type="entry name" value="WD40_rpt"/>
</dbReference>
<evidence type="ECO:0000256" key="6">
    <source>
        <dbReference type="ARBA" id="ARBA00039131"/>
    </source>
</evidence>
<dbReference type="GO" id="GO:0005737">
    <property type="term" value="C:cytoplasm"/>
    <property type="evidence" value="ECO:0007669"/>
    <property type="project" value="TreeGrafter"/>
</dbReference>
<comment type="similarity">
    <text evidence="5">Belongs to the DPH7 family.</text>
</comment>
<dbReference type="PANTHER" id="PTHR46042:SF1">
    <property type="entry name" value="DIPHTHINE METHYLTRANSFERASE"/>
    <property type="match status" value="1"/>
</dbReference>
<dbReference type="GO" id="GO:0017183">
    <property type="term" value="P:protein histidyl modification to diphthamide"/>
    <property type="evidence" value="ECO:0007669"/>
    <property type="project" value="TreeGrafter"/>
</dbReference>
<protein>
    <recommendedName>
        <fullName evidence="6">methylated diphthine methylhydrolase</fullName>
        <ecNumber evidence="6">3.1.1.97</ecNumber>
    </recommendedName>
</protein>
<reference evidence="9 10" key="1">
    <citation type="submission" date="2013-02" db="EMBL/GenBank/DDBJ databases">
        <title>The Genome Annotation of Plasmodium falciparum Vietnam Oak-Knoll (FVO).</title>
        <authorList>
            <consortium name="The Broad Institute Genome Sequencing Platform"/>
            <consortium name="The Broad Institute Genome Sequencing Center for Infectious Disease"/>
            <person name="Neafsey D."/>
            <person name="Hoffman S."/>
            <person name="Volkman S."/>
            <person name="Rosenthal P."/>
            <person name="Walker B."/>
            <person name="Young S.K."/>
            <person name="Zeng Q."/>
            <person name="Gargeya S."/>
            <person name="Fitzgerald M."/>
            <person name="Haas B."/>
            <person name="Abouelleil A."/>
            <person name="Allen A.W."/>
            <person name="Alvarado L."/>
            <person name="Arachchi H.M."/>
            <person name="Berlin A.M."/>
            <person name="Chapman S.B."/>
            <person name="Gainer-Dewar J."/>
            <person name="Goldberg J."/>
            <person name="Griggs A."/>
            <person name="Gujja S."/>
            <person name="Hansen M."/>
            <person name="Howarth C."/>
            <person name="Imamovic A."/>
            <person name="Ireland A."/>
            <person name="Larimer J."/>
            <person name="McCowan C."/>
            <person name="Murphy C."/>
            <person name="Pearson M."/>
            <person name="Poon T.W."/>
            <person name="Priest M."/>
            <person name="Roberts A."/>
            <person name="Saif S."/>
            <person name="Shea T."/>
            <person name="Sisk P."/>
            <person name="Sykes S."/>
            <person name="Wortman J."/>
            <person name="Nusbaum C."/>
            <person name="Birren B."/>
        </authorList>
    </citation>
    <scope>NUCLEOTIDE SEQUENCE [LARGE SCALE GENOMIC DNA]</scope>
    <source>
        <strain evidence="10">Vietnam Oak-Knoll (FVO)</strain>
    </source>
</reference>
<accession>A0A024VBA0</accession>
<dbReference type="PROSITE" id="PS50082">
    <property type="entry name" value="WD_REPEATS_2"/>
    <property type="match status" value="2"/>
</dbReference>
<dbReference type="GO" id="GO:0061685">
    <property type="term" value="F:diphthine methylesterase activity"/>
    <property type="evidence" value="ECO:0007669"/>
    <property type="project" value="UniProtKB-EC"/>
</dbReference>
<gene>
    <name evidence="9" type="ORF">PFFVO_01322</name>
</gene>
<evidence type="ECO:0000313" key="10">
    <source>
        <dbReference type="Proteomes" id="UP000030690"/>
    </source>
</evidence>
<dbReference type="SUPFAM" id="SSF50978">
    <property type="entry name" value="WD40 repeat-like"/>
    <property type="match status" value="1"/>
</dbReference>
<dbReference type="InterPro" id="IPR036322">
    <property type="entry name" value="WD40_repeat_dom_sf"/>
</dbReference>
<reference evidence="9 10" key="2">
    <citation type="submission" date="2013-02" db="EMBL/GenBank/DDBJ databases">
        <title>The Genome Sequence of Plasmodium falciparum Vietnam Oak-Knoll (FVO).</title>
        <authorList>
            <consortium name="The Broad Institute Genome Sequencing Platform"/>
            <consortium name="The Broad Institute Genome Sequencing Center for Infectious Disease"/>
            <person name="Neafsey D."/>
            <person name="Cheeseman I."/>
            <person name="Volkman S."/>
            <person name="Adams J."/>
            <person name="Walker B."/>
            <person name="Young S.K."/>
            <person name="Zeng Q."/>
            <person name="Gargeya S."/>
            <person name="Fitzgerald M."/>
            <person name="Haas B."/>
            <person name="Abouelleil A."/>
            <person name="Alvarado L."/>
            <person name="Arachchi H.M."/>
            <person name="Berlin A.M."/>
            <person name="Chapman S.B."/>
            <person name="Dewar J."/>
            <person name="Goldberg J."/>
            <person name="Griggs A."/>
            <person name="Gujja S."/>
            <person name="Hansen M."/>
            <person name="Howarth C."/>
            <person name="Imamovic A."/>
            <person name="Larimer J."/>
            <person name="McCowan C."/>
            <person name="Murphy C."/>
            <person name="Neiman D."/>
            <person name="Pearson M."/>
            <person name="Priest M."/>
            <person name="Roberts A."/>
            <person name="Saif S."/>
            <person name="Shea T."/>
            <person name="Sisk P."/>
            <person name="Sykes S."/>
            <person name="Wortman J."/>
            <person name="Nusbaum C."/>
            <person name="Birren B."/>
        </authorList>
    </citation>
    <scope>NUCLEOTIDE SEQUENCE [LARGE SCALE GENOMIC DNA]</scope>
    <source>
        <strain evidence="10">Vietnam Oak-Knoll (FVO)</strain>
    </source>
</reference>
<dbReference type="PROSITE" id="PS50294">
    <property type="entry name" value="WD_REPEATS_REGION"/>
    <property type="match status" value="2"/>
</dbReference>
<evidence type="ECO:0000256" key="5">
    <source>
        <dbReference type="ARBA" id="ARBA00038092"/>
    </source>
</evidence>
<evidence type="ECO:0000256" key="4">
    <source>
        <dbReference type="ARBA" id="ARBA00022801"/>
    </source>
</evidence>
<dbReference type="EMBL" id="KI925057">
    <property type="protein sequence ID" value="ETW19847.1"/>
    <property type="molecule type" value="Genomic_DNA"/>
</dbReference>
<sequence length="345" mass="40190">MKRYNLKYCCDDVSVFPSSTLINHDNNKFSEYFGLTAISTYQLKNKEPNEEPKKKGKIYLFGLNQNIKDDDNNNCEIDYYLEYKKNINFHNGVLQSNYIFTNDKLYLGSVCVNGFYLSDLKEETYEKLLETSKEKNNSGLSFEAFDNKPEKICISFSNGDMCLLVHGQQEKTWKAHEYHVWSCTFNGNENVITTGSDDCSFVIWDLRTTTISQQNKKSHTQGITAVKFENFSELLYTASYDNNIRIFDLRNIREPIQTVDVNSNIWRIKFLYKNNSVDNLLVAACDGGAKIFKKSNNDFIYDKGIFNNNELTYGIDVIDMLRPKNEKKKIYLSCSFYNKEVQLWD</sequence>
<comment type="pathway">
    <text evidence="1">Protein modification; peptidyl-diphthamide biosynthesis.</text>
</comment>
<dbReference type="Proteomes" id="UP000030690">
    <property type="component" value="Unassembled WGS sequence"/>
</dbReference>
<evidence type="ECO:0000256" key="2">
    <source>
        <dbReference type="ARBA" id="ARBA00022574"/>
    </source>
</evidence>
<dbReference type="Gene3D" id="2.130.10.10">
    <property type="entry name" value="YVTN repeat-like/Quinoprotein amine dehydrogenase"/>
    <property type="match status" value="1"/>
</dbReference>
<dbReference type="OrthoDB" id="273771at2759"/>
<dbReference type="SMART" id="SM00320">
    <property type="entry name" value="WD40"/>
    <property type="match status" value="3"/>
</dbReference>
<comment type="catalytic activity">
    <reaction evidence="7">
        <text>diphthine methyl ester-[translation elongation factor 2] + H2O = diphthine-[translation elongation factor 2] + methanol + H(+)</text>
        <dbReference type="Rhea" id="RHEA:42656"/>
        <dbReference type="Rhea" id="RHEA-COMP:10172"/>
        <dbReference type="Rhea" id="RHEA-COMP:10173"/>
        <dbReference type="ChEBI" id="CHEBI:15377"/>
        <dbReference type="ChEBI" id="CHEBI:15378"/>
        <dbReference type="ChEBI" id="CHEBI:17790"/>
        <dbReference type="ChEBI" id="CHEBI:79005"/>
        <dbReference type="ChEBI" id="CHEBI:82696"/>
        <dbReference type="EC" id="3.1.1.97"/>
    </reaction>
</comment>
<dbReference type="Pfam" id="PF00400">
    <property type="entry name" value="WD40"/>
    <property type="match status" value="2"/>
</dbReference>
<evidence type="ECO:0000256" key="3">
    <source>
        <dbReference type="ARBA" id="ARBA00022737"/>
    </source>
</evidence>
<evidence type="ECO:0000256" key="1">
    <source>
        <dbReference type="ARBA" id="ARBA00005156"/>
    </source>
</evidence>